<evidence type="ECO:0000313" key="4">
    <source>
        <dbReference type="Proteomes" id="UP000037600"/>
    </source>
</evidence>
<dbReference type="Pfam" id="PF00144">
    <property type="entry name" value="Beta-lactamase"/>
    <property type="match status" value="1"/>
</dbReference>
<name>A0A0J8JMH2_9ALTE</name>
<dbReference type="AlphaFoldDB" id="A0A0J8JMH2"/>
<keyword evidence="1" id="KW-0732">Signal</keyword>
<comment type="caution">
    <text evidence="3">The sequence shown here is derived from an EMBL/GenBank/DDBJ whole genome shotgun (WGS) entry which is preliminary data.</text>
</comment>
<dbReference type="InterPro" id="IPR012338">
    <property type="entry name" value="Beta-lactam/transpept-like"/>
</dbReference>
<dbReference type="Gene3D" id="3.40.710.10">
    <property type="entry name" value="DD-peptidase/beta-lactamase superfamily"/>
    <property type="match status" value="1"/>
</dbReference>
<proteinExistence type="predicted"/>
<feature type="signal peptide" evidence="1">
    <location>
        <begin position="1"/>
        <end position="28"/>
    </location>
</feature>
<dbReference type="RefSeq" id="WP_048691213.1">
    <property type="nucleotide sequence ID" value="NZ_KQ130486.1"/>
</dbReference>
<dbReference type="PATRIC" id="fig|1513271.3.peg.1511"/>
<dbReference type="PANTHER" id="PTHR43283:SF3">
    <property type="entry name" value="BETA-LACTAMASE FAMILY PROTEIN (AFU_ORTHOLOGUE AFUA_5G07500)"/>
    <property type="match status" value="1"/>
</dbReference>
<dbReference type="PANTHER" id="PTHR43283">
    <property type="entry name" value="BETA-LACTAMASE-RELATED"/>
    <property type="match status" value="1"/>
</dbReference>
<gene>
    <name evidence="3" type="ORF">XM47_07380</name>
</gene>
<organism evidence="3 4">
    <name type="scientific">Catenovulum maritimum</name>
    <dbReference type="NCBI Taxonomy" id="1513271"/>
    <lineage>
        <taxon>Bacteria</taxon>
        <taxon>Pseudomonadati</taxon>
        <taxon>Pseudomonadota</taxon>
        <taxon>Gammaproteobacteria</taxon>
        <taxon>Alteromonadales</taxon>
        <taxon>Alteromonadaceae</taxon>
        <taxon>Catenovulum</taxon>
    </lineage>
</organism>
<reference evidence="3 4" key="1">
    <citation type="submission" date="2015-04" db="EMBL/GenBank/DDBJ databases">
        <title>Draft Genome Sequence of the Novel Agar-Digesting Marine Bacterium Q1.</title>
        <authorList>
            <person name="Li Y."/>
            <person name="Li D."/>
            <person name="Chen G."/>
            <person name="Du Z."/>
        </authorList>
    </citation>
    <scope>NUCLEOTIDE SEQUENCE [LARGE SCALE GENOMIC DNA]</scope>
    <source>
        <strain evidence="3 4">Q1</strain>
    </source>
</reference>
<dbReference type="EMBL" id="LAZL01000009">
    <property type="protein sequence ID" value="KMT65811.1"/>
    <property type="molecule type" value="Genomic_DNA"/>
</dbReference>
<protein>
    <submittedName>
        <fullName evidence="3">Beta-lactamase</fullName>
    </submittedName>
</protein>
<dbReference type="InterPro" id="IPR001466">
    <property type="entry name" value="Beta-lactam-related"/>
</dbReference>
<dbReference type="Proteomes" id="UP000037600">
    <property type="component" value="Unassembled WGS sequence"/>
</dbReference>
<dbReference type="InterPro" id="IPR050789">
    <property type="entry name" value="Diverse_Enzym_Activities"/>
</dbReference>
<dbReference type="STRING" id="1513271.XM47_07380"/>
<dbReference type="OrthoDB" id="119951at2"/>
<dbReference type="SUPFAM" id="SSF56601">
    <property type="entry name" value="beta-lactamase/transpeptidase-like"/>
    <property type="match status" value="1"/>
</dbReference>
<evidence type="ECO:0000256" key="1">
    <source>
        <dbReference type="SAM" id="SignalP"/>
    </source>
</evidence>
<feature type="domain" description="Beta-lactamase-related" evidence="2">
    <location>
        <begin position="49"/>
        <end position="409"/>
    </location>
</feature>
<keyword evidence="4" id="KW-1185">Reference proteome</keyword>
<evidence type="ECO:0000313" key="3">
    <source>
        <dbReference type="EMBL" id="KMT65811.1"/>
    </source>
</evidence>
<evidence type="ECO:0000259" key="2">
    <source>
        <dbReference type="Pfam" id="PF00144"/>
    </source>
</evidence>
<sequence length="423" mass="46860">MKNRIYLSLRHVVLCLILASGYPQFALATDTVESAGVSNERLQRLTNQLNQYVDKQQISGATIIVKRRNQTLYHAAFGMQDIENKIPMEKDSLFRIASQTKALVSVGIMMLQEQGLLLLNEPVDKYLPEFSQTYVAVANGEQGYHVVPANRKITIRDLLSHTAGIGYRSKLAAKAWKDAGIVGWYFAERKVTMRETVKTIATLPQNNHPGEAFDYGYATDILGVVIEEITGQNLAQFIAQNILEPLKMQHTFFYVPNHKANKLAAVYSSSEAGVIRAPERKGMVSQGNYLSTAGVAYSGGAGLVSNVADYAKFLTVLLNQGEFNGVRLLSRKSVEQMRVNHIGDIHYSAGRSFGLGFAITEDIGQTGELGSNGEYGWGGAYHSSYWIDPAEELIVVYMTQLLPAKNIDDHQKIRSLIYQAIID</sequence>
<feature type="chain" id="PRO_5005301656" evidence="1">
    <location>
        <begin position="29"/>
        <end position="423"/>
    </location>
</feature>
<accession>A0A0J8JMH2</accession>